<protein>
    <submittedName>
        <fullName evidence="2">Uncharacterized protein</fullName>
    </submittedName>
</protein>
<evidence type="ECO:0000313" key="2">
    <source>
        <dbReference type="EMBL" id="TEB23229.1"/>
    </source>
</evidence>
<feature type="region of interest" description="Disordered" evidence="1">
    <location>
        <begin position="1"/>
        <end position="65"/>
    </location>
</feature>
<accession>A0A4Y7SPQ9</accession>
<feature type="compositionally biased region" description="Low complexity" evidence="1">
    <location>
        <begin position="231"/>
        <end position="253"/>
    </location>
</feature>
<evidence type="ECO:0000256" key="1">
    <source>
        <dbReference type="SAM" id="MobiDB-lite"/>
    </source>
</evidence>
<dbReference type="EMBL" id="QPFP01000080">
    <property type="protein sequence ID" value="TEB23229.1"/>
    <property type="molecule type" value="Genomic_DNA"/>
</dbReference>
<feature type="region of interest" description="Disordered" evidence="1">
    <location>
        <begin position="225"/>
        <end position="253"/>
    </location>
</feature>
<feature type="compositionally biased region" description="Basic and acidic residues" evidence="1">
    <location>
        <begin position="1"/>
        <end position="18"/>
    </location>
</feature>
<proteinExistence type="predicted"/>
<feature type="compositionally biased region" description="Polar residues" evidence="1">
    <location>
        <begin position="97"/>
        <end position="118"/>
    </location>
</feature>
<sequence>MAEDGSDGRNSRLNDYPRDIAPPGADDAASLEPEDPSGAIIVLSIEASDSDAAPSAPPPGTTASLTGNTVIIAPVIVAPGAAANGAGAAPAQPPALPSSTNPAATSAKQMQPIPTSDPSVWRLQVSRNPASPGLRNMLGNAVTALGHTQSPAPSQPASQTTPASGPPQAPRTMPDGTQAGVVPSGFDKFVGTLTQVQTTQLVSSKNQLQFHRSQNRRFRDELEAAETPQGYESGYESDTSSTGSTTTTNSTASNPVSLYTVYSTGWDSKRDHGDGGAGGAGSAGAVVQVV</sequence>
<reference evidence="2 3" key="1">
    <citation type="journal article" date="2019" name="Nat. Ecol. Evol.">
        <title>Megaphylogeny resolves global patterns of mushroom evolution.</title>
        <authorList>
            <person name="Varga T."/>
            <person name="Krizsan K."/>
            <person name="Foldi C."/>
            <person name="Dima B."/>
            <person name="Sanchez-Garcia M."/>
            <person name="Sanchez-Ramirez S."/>
            <person name="Szollosi G.J."/>
            <person name="Szarkandi J.G."/>
            <person name="Papp V."/>
            <person name="Albert L."/>
            <person name="Andreopoulos W."/>
            <person name="Angelini C."/>
            <person name="Antonin V."/>
            <person name="Barry K.W."/>
            <person name="Bougher N.L."/>
            <person name="Buchanan P."/>
            <person name="Buyck B."/>
            <person name="Bense V."/>
            <person name="Catcheside P."/>
            <person name="Chovatia M."/>
            <person name="Cooper J."/>
            <person name="Damon W."/>
            <person name="Desjardin D."/>
            <person name="Finy P."/>
            <person name="Geml J."/>
            <person name="Haridas S."/>
            <person name="Hughes K."/>
            <person name="Justo A."/>
            <person name="Karasinski D."/>
            <person name="Kautmanova I."/>
            <person name="Kiss B."/>
            <person name="Kocsube S."/>
            <person name="Kotiranta H."/>
            <person name="LaButti K.M."/>
            <person name="Lechner B.E."/>
            <person name="Liimatainen K."/>
            <person name="Lipzen A."/>
            <person name="Lukacs Z."/>
            <person name="Mihaltcheva S."/>
            <person name="Morgado L.N."/>
            <person name="Niskanen T."/>
            <person name="Noordeloos M.E."/>
            <person name="Ohm R.A."/>
            <person name="Ortiz-Santana B."/>
            <person name="Ovrebo C."/>
            <person name="Racz N."/>
            <person name="Riley R."/>
            <person name="Savchenko A."/>
            <person name="Shiryaev A."/>
            <person name="Soop K."/>
            <person name="Spirin V."/>
            <person name="Szebenyi C."/>
            <person name="Tomsovsky M."/>
            <person name="Tulloss R.E."/>
            <person name="Uehling J."/>
            <person name="Grigoriev I.V."/>
            <person name="Vagvolgyi C."/>
            <person name="Papp T."/>
            <person name="Martin F.M."/>
            <person name="Miettinen O."/>
            <person name="Hibbett D.S."/>
            <person name="Nagy L.G."/>
        </authorList>
    </citation>
    <scope>NUCLEOTIDE SEQUENCE [LARGE SCALE GENOMIC DNA]</scope>
    <source>
        <strain evidence="2 3">FP101781</strain>
    </source>
</reference>
<evidence type="ECO:0000313" key="3">
    <source>
        <dbReference type="Proteomes" id="UP000298030"/>
    </source>
</evidence>
<keyword evidence="3" id="KW-1185">Reference proteome</keyword>
<comment type="caution">
    <text evidence="2">The sequence shown here is derived from an EMBL/GenBank/DDBJ whole genome shotgun (WGS) entry which is preliminary data.</text>
</comment>
<feature type="region of interest" description="Disordered" evidence="1">
    <location>
        <begin position="145"/>
        <end position="184"/>
    </location>
</feature>
<feature type="region of interest" description="Disordered" evidence="1">
    <location>
        <begin position="83"/>
        <end position="118"/>
    </location>
</feature>
<dbReference type="AlphaFoldDB" id="A0A4Y7SPQ9"/>
<organism evidence="2 3">
    <name type="scientific">Coprinellus micaceus</name>
    <name type="common">Glistening ink-cap mushroom</name>
    <name type="synonym">Coprinus micaceus</name>
    <dbReference type="NCBI Taxonomy" id="71717"/>
    <lineage>
        <taxon>Eukaryota</taxon>
        <taxon>Fungi</taxon>
        <taxon>Dikarya</taxon>
        <taxon>Basidiomycota</taxon>
        <taxon>Agaricomycotina</taxon>
        <taxon>Agaricomycetes</taxon>
        <taxon>Agaricomycetidae</taxon>
        <taxon>Agaricales</taxon>
        <taxon>Agaricineae</taxon>
        <taxon>Psathyrellaceae</taxon>
        <taxon>Coprinellus</taxon>
    </lineage>
</organism>
<name>A0A4Y7SPQ9_COPMI</name>
<feature type="region of interest" description="Disordered" evidence="1">
    <location>
        <begin position="270"/>
        <end position="290"/>
    </location>
</feature>
<dbReference type="Proteomes" id="UP000298030">
    <property type="component" value="Unassembled WGS sequence"/>
</dbReference>
<gene>
    <name evidence="2" type="ORF">FA13DRAFT_1715480</name>
</gene>
<feature type="compositionally biased region" description="Polar residues" evidence="1">
    <location>
        <begin position="146"/>
        <end position="163"/>
    </location>
</feature>